<organism evidence="2 3">
    <name type="scientific">Defluviimonas salinarum</name>
    <dbReference type="NCBI Taxonomy" id="2992147"/>
    <lineage>
        <taxon>Bacteria</taxon>
        <taxon>Pseudomonadati</taxon>
        <taxon>Pseudomonadota</taxon>
        <taxon>Alphaproteobacteria</taxon>
        <taxon>Rhodobacterales</taxon>
        <taxon>Paracoccaceae</taxon>
        <taxon>Albidovulum</taxon>
    </lineage>
</organism>
<evidence type="ECO:0000256" key="1">
    <source>
        <dbReference type="SAM" id="SignalP"/>
    </source>
</evidence>
<keyword evidence="1" id="KW-0732">Signal</keyword>
<evidence type="ECO:0000313" key="3">
    <source>
        <dbReference type="Proteomes" id="UP001207582"/>
    </source>
</evidence>
<feature type="chain" id="PRO_5046153959" description="Thioredoxin-like fold domain-containing protein" evidence="1">
    <location>
        <begin position="20"/>
        <end position="425"/>
    </location>
</feature>
<dbReference type="InterPro" id="IPR051470">
    <property type="entry name" value="Thiol:disulfide_interchange"/>
</dbReference>
<dbReference type="Gene3D" id="3.40.30.10">
    <property type="entry name" value="Glutaredoxin"/>
    <property type="match status" value="1"/>
</dbReference>
<accession>A0ABT3J4D3</accession>
<evidence type="ECO:0008006" key="4">
    <source>
        <dbReference type="Google" id="ProtNLM"/>
    </source>
</evidence>
<keyword evidence="3" id="KW-1185">Reference proteome</keyword>
<evidence type="ECO:0000313" key="2">
    <source>
        <dbReference type="EMBL" id="MCW3782549.1"/>
    </source>
</evidence>
<dbReference type="InterPro" id="IPR036249">
    <property type="entry name" value="Thioredoxin-like_sf"/>
</dbReference>
<dbReference type="PANTHER" id="PTHR35272:SF4">
    <property type="entry name" value="THIOL:DISULFIDE INTERCHANGE PROTEIN DSBG"/>
    <property type="match status" value="1"/>
</dbReference>
<dbReference type="PANTHER" id="PTHR35272">
    <property type="entry name" value="THIOL:DISULFIDE INTERCHANGE PROTEIN DSBC-RELATED"/>
    <property type="match status" value="1"/>
</dbReference>
<reference evidence="2 3" key="1">
    <citation type="submission" date="2022-10" db="EMBL/GenBank/DDBJ databases">
        <title>Defluviimonas sp. CAU 1641 isolated from mud.</title>
        <authorList>
            <person name="Kim W."/>
        </authorList>
    </citation>
    <scope>NUCLEOTIDE SEQUENCE [LARGE SCALE GENOMIC DNA]</scope>
    <source>
        <strain evidence="2 3">CAU 1641</strain>
    </source>
</reference>
<feature type="signal peptide" evidence="1">
    <location>
        <begin position="1"/>
        <end position="19"/>
    </location>
</feature>
<proteinExistence type="predicted"/>
<protein>
    <recommendedName>
        <fullName evidence="4">Thioredoxin-like fold domain-containing protein</fullName>
    </recommendedName>
</protein>
<dbReference type="Proteomes" id="UP001207582">
    <property type="component" value="Unassembled WGS sequence"/>
</dbReference>
<dbReference type="EMBL" id="JAPDOG010000011">
    <property type="protein sequence ID" value="MCW3782549.1"/>
    <property type="molecule type" value="Genomic_DNA"/>
</dbReference>
<dbReference type="SUPFAM" id="SSF52833">
    <property type="entry name" value="Thioredoxin-like"/>
    <property type="match status" value="1"/>
</dbReference>
<dbReference type="RefSeq" id="WP_264772282.1">
    <property type="nucleotide sequence ID" value="NZ_JAPDOG010000011.1"/>
</dbReference>
<name>A0ABT3J4D3_9RHOB</name>
<sequence length="425" mass="44774">MTFLVRAVSPLRRAGPALAAVILAVAGGQAFAQEAPGFLKDLPSRYRGEILGLQAWSIDDSDVVWFVSPDGQGLIGGYAYDLGGQDVGSAALGVTPVDAWSSFGLARPGAGPVISPVGENLSPFPGVDDGEAVSAVPDTVTPPESVKLVEDAMAVAREALADLPDEKQKAVLTDLVERMDRARTPEEFQLLLLEWSGQVRGETAMTEAARAALAQVPGLPETTLSVEPAAVTPPPTVLMPVDDGAPATVDPAATANAEGNGAALIETIRKDAFWFAVGASDAPVVYAFIDPQCPYCAKSIRNLRPDVEGGRLQLRVILAPLISKTSPASIAGILLSDDPVGAFWEHEILYAERGASDLVKRDFSELPATMNQGLKKNYDIVVDNKLPGVPFFAWSTAEGPKFLSGVPEAGRFSEALRDSYDGIVQ</sequence>
<gene>
    <name evidence="2" type="ORF">OM960_13235</name>
</gene>
<comment type="caution">
    <text evidence="2">The sequence shown here is derived from an EMBL/GenBank/DDBJ whole genome shotgun (WGS) entry which is preliminary data.</text>
</comment>